<name>A0AAD9U2N5_9ROSI</name>
<comment type="caution">
    <text evidence="1">The sequence shown here is derived from an EMBL/GenBank/DDBJ whole genome shotgun (WGS) entry which is preliminary data.</text>
</comment>
<dbReference type="Proteomes" id="UP001280121">
    <property type="component" value="Unassembled WGS sequence"/>
</dbReference>
<sequence>MVSSFPLDTQANGILLRKYVPKLFFYQSGNLKPVGRERIGFRLQASMVVGLVLNNF</sequence>
<proteinExistence type="predicted"/>
<protein>
    <submittedName>
        <fullName evidence="1">Uncharacterized protein</fullName>
    </submittedName>
</protein>
<accession>A0AAD9U2N5</accession>
<evidence type="ECO:0000313" key="2">
    <source>
        <dbReference type="Proteomes" id="UP001280121"/>
    </source>
</evidence>
<dbReference type="EMBL" id="JANJYI010000006">
    <property type="protein sequence ID" value="KAK2646356.1"/>
    <property type="molecule type" value="Genomic_DNA"/>
</dbReference>
<keyword evidence="2" id="KW-1185">Reference proteome</keyword>
<dbReference type="AlphaFoldDB" id="A0AAD9U2N5"/>
<gene>
    <name evidence="1" type="ORF">Ddye_021551</name>
</gene>
<reference evidence="1" key="1">
    <citation type="journal article" date="2023" name="Plant J.">
        <title>Genome sequences and population genomics provide insights into the demographic history, inbreeding, and mutation load of two 'living fossil' tree species of Dipteronia.</title>
        <authorList>
            <person name="Feng Y."/>
            <person name="Comes H.P."/>
            <person name="Chen J."/>
            <person name="Zhu S."/>
            <person name="Lu R."/>
            <person name="Zhang X."/>
            <person name="Li P."/>
            <person name="Qiu J."/>
            <person name="Olsen K.M."/>
            <person name="Qiu Y."/>
        </authorList>
    </citation>
    <scope>NUCLEOTIDE SEQUENCE</scope>
    <source>
        <strain evidence="1">KIB01</strain>
    </source>
</reference>
<organism evidence="1 2">
    <name type="scientific">Dipteronia dyeriana</name>
    <dbReference type="NCBI Taxonomy" id="168575"/>
    <lineage>
        <taxon>Eukaryota</taxon>
        <taxon>Viridiplantae</taxon>
        <taxon>Streptophyta</taxon>
        <taxon>Embryophyta</taxon>
        <taxon>Tracheophyta</taxon>
        <taxon>Spermatophyta</taxon>
        <taxon>Magnoliopsida</taxon>
        <taxon>eudicotyledons</taxon>
        <taxon>Gunneridae</taxon>
        <taxon>Pentapetalae</taxon>
        <taxon>rosids</taxon>
        <taxon>malvids</taxon>
        <taxon>Sapindales</taxon>
        <taxon>Sapindaceae</taxon>
        <taxon>Hippocastanoideae</taxon>
        <taxon>Acereae</taxon>
        <taxon>Dipteronia</taxon>
    </lineage>
</organism>
<evidence type="ECO:0000313" key="1">
    <source>
        <dbReference type="EMBL" id="KAK2646356.1"/>
    </source>
</evidence>